<keyword evidence="1" id="KW-0238">DNA-binding</keyword>
<dbReference type="Proteomes" id="UP001432322">
    <property type="component" value="Unassembled WGS sequence"/>
</dbReference>
<organism evidence="3 4">
    <name type="scientific">Pristionchus fissidentatus</name>
    <dbReference type="NCBI Taxonomy" id="1538716"/>
    <lineage>
        <taxon>Eukaryota</taxon>
        <taxon>Metazoa</taxon>
        <taxon>Ecdysozoa</taxon>
        <taxon>Nematoda</taxon>
        <taxon>Chromadorea</taxon>
        <taxon>Rhabditida</taxon>
        <taxon>Rhabditina</taxon>
        <taxon>Diplogasteromorpha</taxon>
        <taxon>Diplogasteroidea</taxon>
        <taxon>Neodiplogasteridae</taxon>
        <taxon>Pristionchus</taxon>
    </lineage>
</organism>
<dbReference type="GO" id="GO:0005634">
    <property type="term" value="C:nucleus"/>
    <property type="evidence" value="ECO:0007669"/>
    <property type="project" value="UniProtKB-SubCell"/>
</dbReference>
<dbReference type="InterPro" id="IPR040167">
    <property type="entry name" value="TF_CP2-like"/>
</dbReference>
<dbReference type="GO" id="GO:0000978">
    <property type="term" value="F:RNA polymerase II cis-regulatory region sequence-specific DNA binding"/>
    <property type="evidence" value="ECO:0007669"/>
    <property type="project" value="TreeGrafter"/>
</dbReference>
<evidence type="ECO:0000313" key="3">
    <source>
        <dbReference type="EMBL" id="GMT26491.1"/>
    </source>
</evidence>
<dbReference type="PROSITE" id="PS51968">
    <property type="entry name" value="GRH_CP2_DB"/>
    <property type="match status" value="1"/>
</dbReference>
<dbReference type="GO" id="GO:0001228">
    <property type="term" value="F:DNA-binding transcription activator activity, RNA polymerase II-specific"/>
    <property type="evidence" value="ECO:0007669"/>
    <property type="project" value="TreeGrafter"/>
</dbReference>
<dbReference type="Pfam" id="PF04516">
    <property type="entry name" value="CP2"/>
    <property type="match status" value="1"/>
</dbReference>
<evidence type="ECO:0000313" key="4">
    <source>
        <dbReference type="Proteomes" id="UP001432322"/>
    </source>
</evidence>
<comment type="caution">
    <text evidence="3">The sequence shown here is derived from an EMBL/GenBank/DDBJ whole genome shotgun (WGS) entry which is preliminary data.</text>
</comment>
<proteinExistence type="predicted"/>
<name>A0AAV5W2W6_9BILA</name>
<gene>
    <name evidence="3" type="ORF">PFISCL1PPCAC_17788</name>
</gene>
<evidence type="ECO:0000259" key="2">
    <source>
        <dbReference type="PROSITE" id="PS51968"/>
    </source>
</evidence>
<feature type="non-terminal residue" evidence="3">
    <location>
        <position position="1"/>
    </location>
</feature>
<accession>A0AAV5W2W6</accession>
<dbReference type="AlphaFoldDB" id="A0AAV5W2W6"/>
<keyword evidence="1" id="KW-0539">Nucleus</keyword>
<dbReference type="InterPro" id="IPR007604">
    <property type="entry name" value="CP2"/>
</dbReference>
<comment type="subcellular location">
    <subcellularLocation>
        <location evidence="1">Nucleus</location>
    </subcellularLocation>
</comment>
<dbReference type="PANTHER" id="PTHR11037">
    <property type="entry name" value="TRANSCRIPTION FACTOR CP2"/>
    <property type="match status" value="1"/>
</dbReference>
<dbReference type="PANTHER" id="PTHR11037:SF20">
    <property type="entry name" value="PROTEIN GRAINYHEAD"/>
    <property type="match status" value="1"/>
</dbReference>
<keyword evidence="4" id="KW-1185">Reference proteome</keyword>
<dbReference type="EMBL" id="BTSY01000005">
    <property type="protein sequence ID" value="GMT26491.1"/>
    <property type="molecule type" value="Genomic_DNA"/>
</dbReference>
<feature type="domain" description="Grh/CP2 DB" evidence="2">
    <location>
        <begin position="194"/>
        <end position="318"/>
    </location>
</feature>
<protein>
    <recommendedName>
        <fullName evidence="2">Grh/CP2 DB domain-containing protein</fullName>
    </recommendedName>
</protein>
<reference evidence="3" key="1">
    <citation type="submission" date="2023-10" db="EMBL/GenBank/DDBJ databases">
        <title>Genome assembly of Pristionchus species.</title>
        <authorList>
            <person name="Yoshida K."/>
            <person name="Sommer R.J."/>
        </authorList>
    </citation>
    <scope>NUCLEOTIDE SEQUENCE</scope>
    <source>
        <strain evidence="3">RS5133</strain>
    </source>
</reference>
<evidence type="ECO:0000256" key="1">
    <source>
        <dbReference type="PROSITE-ProRule" id="PRU01313"/>
    </source>
</evidence>
<sequence length="318" mass="35813">SVIKTAPPGRQTLDFPKSEPLDLAPLTQVQDISSKMSEFNQPYARYEYGNIYVPGQPQATTLVSQIPQLSYYPIELQETTTIDQYLGHYLQTQPQDAWQYAQSAAGYATPGDASGSSVSGGGRALSYADAGDARGSVLYKSSVDMPSPVDSGIGAEMSMITPKEEFYTGECSLERPERTLSHRDSPVIIPKLHNTLGFQYVLEAPISTSIRKEDDRMTYVNKGQFYTVTLDYIPDPCKPLKNVTVKSQMLIVFREDKTYEEEIKTWQFWHSRQHSAKQRILEVDAKNSSGFIHQIEEIGHNCIQFYWNPSEQTSVKVR</sequence>